<feature type="transmembrane region" description="Helical" evidence="19">
    <location>
        <begin position="63"/>
        <end position="82"/>
    </location>
</feature>
<dbReference type="Pfam" id="PF01219">
    <property type="entry name" value="DAGK_prokar"/>
    <property type="match status" value="1"/>
</dbReference>
<dbReference type="PANTHER" id="PTHR34299:SF1">
    <property type="entry name" value="DIACYLGLYCEROL KINASE"/>
    <property type="match status" value="1"/>
</dbReference>
<feature type="binding site" evidence="17">
    <location>
        <position position="83"/>
    </location>
    <ligand>
        <name>ATP</name>
        <dbReference type="ChEBI" id="CHEBI:30616"/>
    </ligand>
</feature>
<evidence type="ECO:0000256" key="12">
    <source>
        <dbReference type="ARBA" id="ARBA00023136"/>
    </source>
</evidence>
<evidence type="ECO:0000256" key="8">
    <source>
        <dbReference type="ARBA" id="ARBA00022777"/>
    </source>
</evidence>
<keyword evidence="18" id="KW-0460">Magnesium</keyword>
<keyword evidence="7 17" id="KW-0547">Nucleotide-binding</keyword>
<gene>
    <name evidence="20" type="ORF">D7I45_03115</name>
</gene>
<dbReference type="InterPro" id="IPR000829">
    <property type="entry name" value="DAGK"/>
</dbReference>
<evidence type="ECO:0000256" key="13">
    <source>
        <dbReference type="ARBA" id="ARBA00023209"/>
    </source>
</evidence>
<keyword evidence="8 20" id="KW-0418">Kinase</keyword>
<evidence type="ECO:0000256" key="4">
    <source>
        <dbReference type="ARBA" id="ARBA00022516"/>
    </source>
</evidence>
<evidence type="ECO:0000256" key="5">
    <source>
        <dbReference type="ARBA" id="ARBA00022679"/>
    </source>
</evidence>
<evidence type="ECO:0000256" key="14">
    <source>
        <dbReference type="ARBA" id="ARBA00023264"/>
    </source>
</evidence>
<feature type="binding site" evidence="18">
    <location>
        <position position="35"/>
    </location>
    <ligand>
        <name>a divalent metal cation</name>
        <dbReference type="ChEBI" id="CHEBI:60240"/>
    </ligand>
</feature>
<dbReference type="CDD" id="cd14265">
    <property type="entry name" value="UDPK_IM_like"/>
    <property type="match status" value="1"/>
</dbReference>
<evidence type="ECO:0000313" key="20">
    <source>
        <dbReference type="EMBL" id="AYF92531.1"/>
    </source>
</evidence>
<evidence type="ECO:0000256" key="7">
    <source>
        <dbReference type="ARBA" id="ARBA00022741"/>
    </source>
</evidence>
<feature type="binding site" evidence="16">
    <location>
        <position position="76"/>
    </location>
    <ligand>
        <name>substrate</name>
    </ligand>
</feature>
<dbReference type="InterPro" id="IPR033717">
    <property type="entry name" value="UDPK"/>
</dbReference>
<dbReference type="PANTHER" id="PTHR34299">
    <property type="entry name" value="DIACYLGLYCEROL KINASE"/>
    <property type="match status" value="1"/>
</dbReference>
<dbReference type="GO" id="GO:0016301">
    <property type="term" value="F:kinase activity"/>
    <property type="evidence" value="ECO:0007669"/>
    <property type="project" value="UniProtKB-KW"/>
</dbReference>
<dbReference type="KEGG" id="abom:D7I45_03115"/>
<comment type="subcellular location">
    <subcellularLocation>
        <location evidence="1">Cell membrane</location>
        <topology evidence="1">Multi-pass membrane protein</topology>
    </subcellularLocation>
</comment>
<reference evidence="20 21" key="1">
    <citation type="submission" date="2018-09" db="EMBL/GenBank/DDBJ databases">
        <title>Genome sequencing of strain BHWM-4.</title>
        <authorList>
            <person name="Heo J."/>
            <person name="Kim S.-J."/>
            <person name="Kwon S.-W."/>
        </authorList>
    </citation>
    <scope>NUCLEOTIDE SEQUENCE [LARGE SCALE GENOMIC DNA]</scope>
    <source>
        <strain evidence="20 21">BHWM-4</strain>
    </source>
</reference>
<evidence type="ECO:0000256" key="18">
    <source>
        <dbReference type="PIRSR" id="PIRSR600829-4"/>
    </source>
</evidence>
<accession>A0A387AT84</accession>
<feature type="binding site" evidence="17">
    <location>
        <begin position="102"/>
        <end position="103"/>
    </location>
    <ligand>
        <name>ATP</name>
        <dbReference type="ChEBI" id="CHEBI:30616"/>
    </ligand>
</feature>
<dbReference type="GO" id="GO:0008654">
    <property type="term" value="P:phospholipid biosynthetic process"/>
    <property type="evidence" value="ECO:0007669"/>
    <property type="project" value="UniProtKB-KW"/>
</dbReference>
<keyword evidence="14" id="KW-1208">Phospholipid metabolism</keyword>
<dbReference type="Gene3D" id="1.10.287.3610">
    <property type="match status" value="1"/>
</dbReference>
<evidence type="ECO:0000256" key="16">
    <source>
        <dbReference type="PIRSR" id="PIRSR600829-2"/>
    </source>
</evidence>
<evidence type="ECO:0000313" key="21">
    <source>
        <dbReference type="Proteomes" id="UP000272003"/>
    </source>
</evidence>
<evidence type="ECO:0000256" key="6">
    <source>
        <dbReference type="ARBA" id="ARBA00022692"/>
    </source>
</evidence>
<dbReference type="RefSeq" id="WP_120784299.1">
    <property type="nucleotide sequence ID" value="NZ_CP032626.1"/>
</dbReference>
<keyword evidence="6 19" id="KW-0812">Transmembrane</keyword>
<evidence type="ECO:0000256" key="3">
    <source>
        <dbReference type="ARBA" id="ARBA00022475"/>
    </source>
</evidence>
<evidence type="ECO:0000256" key="19">
    <source>
        <dbReference type="SAM" id="Phobius"/>
    </source>
</evidence>
<evidence type="ECO:0000256" key="17">
    <source>
        <dbReference type="PIRSR" id="PIRSR600829-3"/>
    </source>
</evidence>
<dbReference type="AlphaFoldDB" id="A0A387AT84"/>
<evidence type="ECO:0000256" key="15">
    <source>
        <dbReference type="PIRSR" id="PIRSR600829-1"/>
    </source>
</evidence>
<feature type="transmembrane region" description="Helical" evidence="19">
    <location>
        <begin position="103"/>
        <end position="129"/>
    </location>
</feature>
<organism evidence="20 21">
    <name type="scientific">Apilactobacillus bombintestini</name>
    <dbReference type="NCBI Taxonomy" id="2419772"/>
    <lineage>
        <taxon>Bacteria</taxon>
        <taxon>Bacillati</taxon>
        <taxon>Bacillota</taxon>
        <taxon>Bacilli</taxon>
        <taxon>Lactobacillales</taxon>
        <taxon>Lactobacillaceae</taxon>
        <taxon>Apilactobacillus</taxon>
    </lineage>
</organism>
<keyword evidence="5" id="KW-0808">Transferase</keyword>
<keyword evidence="10 19" id="KW-1133">Transmembrane helix</keyword>
<comment type="cofactor">
    <cofactor evidence="18">
        <name>Mg(2+)</name>
        <dbReference type="ChEBI" id="CHEBI:18420"/>
    </cofactor>
    <text evidence="18">Mn(2+), Zn(2+), Cd(2+) and Co(2+) support activity to lesser extents.</text>
</comment>
<evidence type="ECO:0000256" key="10">
    <source>
        <dbReference type="ARBA" id="ARBA00022989"/>
    </source>
</evidence>
<feature type="binding site" evidence="17">
    <location>
        <position position="35"/>
    </location>
    <ligand>
        <name>ATP</name>
        <dbReference type="ChEBI" id="CHEBI:30616"/>
    </ligand>
</feature>
<evidence type="ECO:0000256" key="9">
    <source>
        <dbReference type="ARBA" id="ARBA00022840"/>
    </source>
</evidence>
<protein>
    <submittedName>
        <fullName evidence="20">Diacylglycerol kinase family protein</fullName>
    </submittedName>
</protein>
<dbReference type="OrthoDB" id="9789934at2"/>
<dbReference type="Proteomes" id="UP000272003">
    <property type="component" value="Chromosome"/>
</dbReference>
<feature type="active site" description="Proton acceptor" evidence="15">
    <location>
        <position position="76"/>
    </location>
</feature>
<feature type="transmembrane region" description="Helical" evidence="19">
    <location>
        <begin position="40"/>
        <end position="57"/>
    </location>
</feature>
<evidence type="ECO:0000256" key="2">
    <source>
        <dbReference type="ARBA" id="ARBA00005967"/>
    </source>
</evidence>
<dbReference type="InterPro" id="IPR036945">
    <property type="entry name" value="DAGK_sf"/>
</dbReference>
<keyword evidence="4" id="KW-0444">Lipid biosynthesis</keyword>
<feature type="binding site" evidence="18">
    <location>
        <position position="83"/>
    </location>
    <ligand>
        <name>a divalent metal cation</name>
        <dbReference type="ChEBI" id="CHEBI:60240"/>
    </ligand>
</feature>
<dbReference type="GO" id="GO:0046872">
    <property type="term" value="F:metal ion binding"/>
    <property type="evidence" value="ECO:0007669"/>
    <property type="project" value="UniProtKB-KW"/>
</dbReference>
<keyword evidence="13" id="KW-0594">Phospholipid biosynthesis</keyword>
<dbReference type="EMBL" id="CP032626">
    <property type="protein sequence ID" value="AYF92531.1"/>
    <property type="molecule type" value="Genomic_DNA"/>
</dbReference>
<keyword evidence="11" id="KW-0443">Lipid metabolism</keyword>
<keyword evidence="3" id="KW-1003">Cell membrane</keyword>
<dbReference type="GO" id="GO:0005524">
    <property type="term" value="F:ATP binding"/>
    <property type="evidence" value="ECO:0007669"/>
    <property type="project" value="UniProtKB-KW"/>
</dbReference>
<keyword evidence="9 17" id="KW-0067">ATP-binding</keyword>
<evidence type="ECO:0000256" key="11">
    <source>
        <dbReference type="ARBA" id="ARBA00023098"/>
    </source>
</evidence>
<dbReference type="GO" id="GO:0005886">
    <property type="term" value="C:plasma membrane"/>
    <property type="evidence" value="ECO:0007669"/>
    <property type="project" value="UniProtKB-SubCell"/>
</dbReference>
<name>A0A387AT84_9LACO</name>
<keyword evidence="12 19" id="KW-0472">Membrane</keyword>
<proteinExistence type="inferred from homology"/>
<keyword evidence="18" id="KW-0479">Metal-binding</keyword>
<evidence type="ECO:0000256" key="1">
    <source>
        <dbReference type="ARBA" id="ARBA00004651"/>
    </source>
</evidence>
<keyword evidence="21" id="KW-1185">Reference proteome</keyword>
<comment type="similarity">
    <text evidence="2">Belongs to the bacterial diacylglycerol kinase family.</text>
</comment>
<sequence length="130" mass="14529">MNMGLKDNKQVGKNKSFLASLFHALRGIAALLKNERNFRFHLSVAVVVIVFSFWMKIRVTEWLWILLAIFAVLIAEVINTLCESIVDLVVGKRYNELAKRTKDIAAGGVVIAVIFAVIVGLIIFLPALFN</sequence>